<protein>
    <submittedName>
        <fullName evidence="1">12816_t:CDS:1</fullName>
    </submittedName>
</protein>
<sequence length="65" mass="7497">MYSLHSSLQPSLQGALEIHTNFTVTYQISKAIKFRRTFFTDVTITFIATRSFLLEAPILNFDLKL</sequence>
<comment type="caution">
    <text evidence="1">The sequence shown here is derived from an EMBL/GenBank/DDBJ whole genome shotgun (WGS) entry which is preliminary data.</text>
</comment>
<evidence type="ECO:0000313" key="2">
    <source>
        <dbReference type="Proteomes" id="UP000789405"/>
    </source>
</evidence>
<dbReference type="AlphaFoldDB" id="A0A9N9C991"/>
<keyword evidence="2" id="KW-1185">Reference proteome</keyword>
<organism evidence="1 2">
    <name type="scientific">Dentiscutata erythropus</name>
    <dbReference type="NCBI Taxonomy" id="1348616"/>
    <lineage>
        <taxon>Eukaryota</taxon>
        <taxon>Fungi</taxon>
        <taxon>Fungi incertae sedis</taxon>
        <taxon>Mucoromycota</taxon>
        <taxon>Glomeromycotina</taxon>
        <taxon>Glomeromycetes</taxon>
        <taxon>Diversisporales</taxon>
        <taxon>Gigasporaceae</taxon>
        <taxon>Dentiscutata</taxon>
    </lineage>
</organism>
<reference evidence="1" key="1">
    <citation type="submission" date="2021-06" db="EMBL/GenBank/DDBJ databases">
        <authorList>
            <person name="Kallberg Y."/>
            <person name="Tangrot J."/>
            <person name="Rosling A."/>
        </authorList>
    </citation>
    <scope>NUCLEOTIDE SEQUENCE</scope>
    <source>
        <strain evidence="1">MA453B</strain>
    </source>
</reference>
<accession>A0A9N9C991</accession>
<evidence type="ECO:0000313" key="1">
    <source>
        <dbReference type="EMBL" id="CAG8593674.1"/>
    </source>
</evidence>
<dbReference type="EMBL" id="CAJVPY010003515">
    <property type="protein sequence ID" value="CAG8593674.1"/>
    <property type="molecule type" value="Genomic_DNA"/>
</dbReference>
<dbReference type="Proteomes" id="UP000789405">
    <property type="component" value="Unassembled WGS sequence"/>
</dbReference>
<gene>
    <name evidence="1" type="ORF">DERYTH_LOCUS7286</name>
</gene>
<name>A0A9N9C991_9GLOM</name>
<proteinExistence type="predicted"/>